<dbReference type="EMBL" id="MNQH01000044">
    <property type="protein sequence ID" value="OKY93148.1"/>
    <property type="molecule type" value="Genomic_DNA"/>
</dbReference>
<dbReference type="InterPro" id="IPR046110">
    <property type="entry name" value="DUF6047"/>
</dbReference>
<dbReference type="AlphaFoldDB" id="A0A1Q6F2V2"/>
<dbReference type="Pfam" id="PF19513">
    <property type="entry name" value="DUF6047"/>
    <property type="match status" value="1"/>
</dbReference>
<dbReference type="Proteomes" id="UP000187417">
    <property type="component" value="Unassembled WGS sequence"/>
</dbReference>
<organism evidence="1 2">
    <name type="scientific">Alistipes putredinis</name>
    <dbReference type="NCBI Taxonomy" id="28117"/>
    <lineage>
        <taxon>Bacteria</taxon>
        <taxon>Pseudomonadati</taxon>
        <taxon>Bacteroidota</taxon>
        <taxon>Bacteroidia</taxon>
        <taxon>Bacteroidales</taxon>
        <taxon>Rikenellaceae</taxon>
        <taxon>Alistipes</taxon>
    </lineage>
</organism>
<sequence>MTMEQDQEQMQGALYVAVDDGNKIIAMERSRRGDEGFRALLDEFTDYAANCGAIPSVLFFDIRTTDAALLPRIEAAEHSYLLDPSTATEKLDIRHAVTLKDLLYCYKYDLDPLAEGNCGNMLSTKADYRQFRNEGLPPVAREDLRRCRAVETERGAVLFTQEPDGREACERYMQHHADCFFDPDLGVETLRVYEVEADPDGFWDKVNPQVLPTAGGMMWVPEHPFVDAEVLRRGYCLKEYDMRATADNFWAFVDPQHGENLYVSNGIRDLTGLQIIMQRGYGYLMQNAERYWNREFVFRSGFDNIERKYASDLSDEGRAAKREEQYNLAAYILDRKFPIRRRPSSEIPPMQAEGIRTFRNFDAINLLFRPDKLLEAYQRRRDEPVRGAEFHLKRH</sequence>
<evidence type="ECO:0000313" key="2">
    <source>
        <dbReference type="Proteomes" id="UP000187417"/>
    </source>
</evidence>
<reference evidence="1 2" key="1">
    <citation type="journal article" date="2016" name="Nat. Biotechnol.">
        <title>Measurement of bacterial replication rates in microbial communities.</title>
        <authorList>
            <person name="Brown C.T."/>
            <person name="Olm M.R."/>
            <person name="Thomas B.C."/>
            <person name="Banfield J.F."/>
        </authorList>
    </citation>
    <scope>NUCLEOTIDE SEQUENCE [LARGE SCALE GENOMIC DNA]</scope>
    <source>
        <strain evidence="1">CAG:67_53_122</strain>
    </source>
</reference>
<proteinExistence type="predicted"/>
<gene>
    <name evidence="1" type="ORF">BHV66_10035</name>
</gene>
<dbReference type="STRING" id="28117.BHV66_10035"/>
<name>A0A1Q6F2V2_9BACT</name>
<comment type="caution">
    <text evidence="1">The sequence shown here is derived from an EMBL/GenBank/DDBJ whole genome shotgun (WGS) entry which is preliminary data.</text>
</comment>
<accession>A0A1Q6F2V2</accession>
<evidence type="ECO:0000313" key="1">
    <source>
        <dbReference type="EMBL" id="OKY93148.1"/>
    </source>
</evidence>
<protein>
    <submittedName>
        <fullName evidence="1">Uncharacterized protein</fullName>
    </submittedName>
</protein>